<sequence length="278" mass="31296">MSNKQLRIATIVLLSILVLCSCAAGEETATVHGSLYNWYTLEPQEDVILEINTTPAQTIVASNGIYAFNLEPGSYLIEARGYENGTLTSYSEEEITIKRQGDYVIDILLYPAYEEDIDDINDTELNNLTASVEEGTKIVEEKSDDKDNYSYLLILIIPLLIVAIYFYRHNREDYNQKPVTTIPDLSDVEQAPDVAPPDEMPHEVKPEEADKKEEELPADLKEILTIIKKAGGRITQKDLRQKLNCSEGKASLMIADLQRRGLIDKFKKGRGNILVLKD</sequence>
<accession>A0A314ZTZ3</accession>
<feature type="region of interest" description="Disordered" evidence="1">
    <location>
        <begin position="182"/>
        <end position="214"/>
    </location>
</feature>
<dbReference type="InterPro" id="IPR055767">
    <property type="entry name" value="DUF7343"/>
</dbReference>
<dbReference type="InterPro" id="IPR036388">
    <property type="entry name" value="WH-like_DNA-bd_sf"/>
</dbReference>
<dbReference type="SUPFAM" id="SSF46785">
    <property type="entry name" value="Winged helix' DNA-binding domain"/>
    <property type="match status" value="1"/>
</dbReference>
<comment type="caution">
    <text evidence="4">The sequence shown here is derived from an EMBL/GenBank/DDBJ whole genome shotgun (WGS) entry which is preliminary data.</text>
</comment>
<keyword evidence="2" id="KW-0812">Transmembrane</keyword>
<proteinExistence type="predicted"/>
<keyword evidence="2" id="KW-0472">Membrane</keyword>
<gene>
    <name evidence="4" type="ORF">B0H22_10698</name>
</gene>
<keyword evidence="2" id="KW-1133">Transmembrane helix</keyword>
<dbReference type="Pfam" id="PF24034">
    <property type="entry name" value="DUF7343"/>
    <property type="match status" value="1"/>
</dbReference>
<dbReference type="InterPro" id="IPR008969">
    <property type="entry name" value="CarboxyPept-like_regulatory"/>
</dbReference>
<evidence type="ECO:0000256" key="1">
    <source>
        <dbReference type="SAM" id="MobiDB-lite"/>
    </source>
</evidence>
<organism evidence="4 5">
    <name type="scientific">Methanohalophilus euhalobius</name>
    <dbReference type="NCBI Taxonomy" id="51203"/>
    <lineage>
        <taxon>Archaea</taxon>
        <taxon>Methanobacteriati</taxon>
        <taxon>Methanobacteriota</taxon>
        <taxon>Stenosarchaea group</taxon>
        <taxon>Methanomicrobia</taxon>
        <taxon>Methanosarcinales</taxon>
        <taxon>Methanosarcinaceae</taxon>
        <taxon>Methanohalophilus</taxon>
    </lineage>
</organism>
<evidence type="ECO:0000313" key="4">
    <source>
        <dbReference type="EMBL" id="PQV42452.1"/>
    </source>
</evidence>
<feature type="compositionally biased region" description="Basic and acidic residues" evidence="1">
    <location>
        <begin position="199"/>
        <end position="214"/>
    </location>
</feature>
<name>A0A314ZTZ3_9EURY</name>
<dbReference type="AlphaFoldDB" id="A0A314ZTZ3"/>
<dbReference type="RefSeq" id="WP_146107103.1">
    <property type="nucleotide sequence ID" value="NZ_PVBU01000006.1"/>
</dbReference>
<protein>
    <submittedName>
        <fullName evidence="4">Putative membrane protein</fullName>
    </submittedName>
</protein>
<evidence type="ECO:0000256" key="2">
    <source>
        <dbReference type="SAM" id="Phobius"/>
    </source>
</evidence>
<dbReference type="SUPFAM" id="SSF49464">
    <property type="entry name" value="Carboxypeptidase regulatory domain-like"/>
    <property type="match status" value="1"/>
</dbReference>
<feature type="transmembrane region" description="Helical" evidence="2">
    <location>
        <begin position="149"/>
        <end position="167"/>
    </location>
</feature>
<dbReference type="Gene3D" id="1.10.10.10">
    <property type="entry name" value="Winged helix-like DNA-binding domain superfamily/Winged helix DNA-binding domain"/>
    <property type="match status" value="1"/>
</dbReference>
<dbReference type="InterPro" id="IPR036390">
    <property type="entry name" value="WH_DNA-bd_sf"/>
</dbReference>
<evidence type="ECO:0000313" key="5">
    <source>
        <dbReference type="Proteomes" id="UP000251060"/>
    </source>
</evidence>
<dbReference type="PROSITE" id="PS51257">
    <property type="entry name" value="PROKAR_LIPOPROTEIN"/>
    <property type="match status" value="1"/>
</dbReference>
<dbReference type="EMBL" id="PVBU01000006">
    <property type="protein sequence ID" value="PQV42452.1"/>
    <property type="molecule type" value="Genomic_DNA"/>
</dbReference>
<feature type="domain" description="DUF7343" evidence="3">
    <location>
        <begin position="218"/>
        <end position="276"/>
    </location>
</feature>
<evidence type="ECO:0000259" key="3">
    <source>
        <dbReference type="Pfam" id="PF24034"/>
    </source>
</evidence>
<reference evidence="4 5" key="1">
    <citation type="submission" date="2018-02" db="EMBL/GenBank/DDBJ databases">
        <title>Subsurface microbial communities from deep shales in Ohio and West Virginia, USA.</title>
        <authorList>
            <person name="Wrighton K."/>
        </authorList>
    </citation>
    <scope>NUCLEOTIDE SEQUENCE [LARGE SCALE GENOMIC DNA]</scope>
    <source>
        <strain evidence="4 5">DSM 10369</strain>
    </source>
</reference>
<dbReference type="Proteomes" id="UP000251060">
    <property type="component" value="Unassembled WGS sequence"/>
</dbReference>